<evidence type="ECO:0000256" key="5">
    <source>
        <dbReference type="SAM" id="SignalP"/>
    </source>
</evidence>
<comment type="similarity">
    <text evidence="1">Belongs to the oxygen-dependent FAD-linked oxidoreductase family.</text>
</comment>
<dbReference type="Proteomes" id="UP001201163">
    <property type="component" value="Unassembled WGS sequence"/>
</dbReference>
<dbReference type="Gene3D" id="3.30.465.10">
    <property type="match status" value="1"/>
</dbReference>
<dbReference type="InterPro" id="IPR012951">
    <property type="entry name" value="BBE"/>
</dbReference>
<dbReference type="InterPro" id="IPR016166">
    <property type="entry name" value="FAD-bd_PCMH"/>
</dbReference>
<dbReference type="EMBL" id="JAKELL010000009">
    <property type="protein sequence ID" value="KAH8996308.1"/>
    <property type="molecule type" value="Genomic_DNA"/>
</dbReference>
<evidence type="ECO:0000256" key="1">
    <source>
        <dbReference type="ARBA" id="ARBA00005466"/>
    </source>
</evidence>
<feature type="domain" description="FAD-binding PCMH-type" evidence="6">
    <location>
        <begin position="68"/>
        <end position="237"/>
    </location>
</feature>
<evidence type="ECO:0000256" key="3">
    <source>
        <dbReference type="ARBA" id="ARBA00022827"/>
    </source>
</evidence>
<protein>
    <submittedName>
        <fullName evidence="7">FAD-binding domain-containing protein</fullName>
    </submittedName>
</protein>
<evidence type="ECO:0000256" key="2">
    <source>
        <dbReference type="ARBA" id="ARBA00022630"/>
    </source>
</evidence>
<dbReference type="InterPro" id="IPR016169">
    <property type="entry name" value="FAD-bd_PCMH_sub2"/>
</dbReference>
<dbReference type="InterPro" id="IPR036318">
    <property type="entry name" value="FAD-bd_PCMH-like_sf"/>
</dbReference>
<name>A0AAD4LRB8_9AGAM</name>
<dbReference type="GO" id="GO:0016491">
    <property type="term" value="F:oxidoreductase activity"/>
    <property type="evidence" value="ECO:0007669"/>
    <property type="project" value="UniProtKB-KW"/>
</dbReference>
<evidence type="ECO:0000313" key="7">
    <source>
        <dbReference type="EMBL" id="KAH8996308.1"/>
    </source>
</evidence>
<keyword evidence="5" id="KW-0732">Signal</keyword>
<accession>A0AAD4LRB8</accession>
<dbReference type="SUPFAM" id="SSF56176">
    <property type="entry name" value="FAD-binding/transporter-associated domain-like"/>
    <property type="match status" value="1"/>
</dbReference>
<dbReference type="Gene3D" id="3.40.462.20">
    <property type="match status" value="1"/>
</dbReference>
<keyword evidence="8" id="KW-1185">Reference proteome</keyword>
<keyword evidence="3" id="KW-0274">FAD</keyword>
<dbReference type="AlphaFoldDB" id="A0AAD4LRB8"/>
<gene>
    <name evidence="7" type="ORF">EDB92DRAFT_1942692</name>
</gene>
<comment type="caution">
    <text evidence="7">The sequence shown here is derived from an EMBL/GenBank/DDBJ whole genome shotgun (WGS) entry which is preliminary data.</text>
</comment>
<dbReference type="Pfam" id="PF01565">
    <property type="entry name" value="FAD_binding_4"/>
    <property type="match status" value="1"/>
</dbReference>
<dbReference type="GO" id="GO:0071949">
    <property type="term" value="F:FAD binding"/>
    <property type="evidence" value="ECO:0007669"/>
    <property type="project" value="InterPro"/>
</dbReference>
<organism evidence="7 8">
    <name type="scientific">Lactarius akahatsu</name>
    <dbReference type="NCBI Taxonomy" id="416441"/>
    <lineage>
        <taxon>Eukaryota</taxon>
        <taxon>Fungi</taxon>
        <taxon>Dikarya</taxon>
        <taxon>Basidiomycota</taxon>
        <taxon>Agaricomycotina</taxon>
        <taxon>Agaricomycetes</taxon>
        <taxon>Russulales</taxon>
        <taxon>Russulaceae</taxon>
        <taxon>Lactarius</taxon>
    </lineage>
</organism>
<dbReference type="PANTHER" id="PTHR42973">
    <property type="entry name" value="BINDING OXIDOREDUCTASE, PUTATIVE (AFU_ORTHOLOGUE AFUA_1G17690)-RELATED"/>
    <property type="match status" value="1"/>
</dbReference>
<dbReference type="InterPro" id="IPR050416">
    <property type="entry name" value="FAD-linked_Oxidoreductase"/>
</dbReference>
<reference evidence="7" key="1">
    <citation type="submission" date="2022-01" db="EMBL/GenBank/DDBJ databases">
        <title>Comparative genomics reveals a dynamic genome evolution in the ectomycorrhizal milk-cap (Lactarius) mushrooms.</title>
        <authorList>
            <consortium name="DOE Joint Genome Institute"/>
            <person name="Lebreton A."/>
            <person name="Tang N."/>
            <person name="Kuo A."/>
            <person name="LaButti K."/>
            <person name="Drula E."/>
            <person name="Barry K."/>
            <person name="Clum A."/>
            <person name="Lipzen A."/>
            <person name="Mousain D."/>
            <person name="Ng V."/>
            <person name="Wang R."/>
            <person name="Wang X."/>
            <person name="Dai Y."/>
            <person name="Henrissat B."/>
            <person name="Grigoriev I.V."/>
            <person name="Guerin-Laguette A."/>
            <person name="Yu F."/>
            <person name="Martin F.M."/>
        </authorList>
    </citation>
    <scope>NUCLEOTIDE SEQUENCE</scope>
    <source>
        <strain evidence="7">QP</strain>
    </source>
</reference>
<feature type="signal peptide" evidence="5">
    <location>
        <begin position="1"/>
        <end position="19"/>
    </location>
</feature>
<dbReference type="PROSITE" id="PS51387">
    <property type="entry name" value="FAD_PCMH"/>
    <property type="match status" value="1"/>
</dbReference>
<sequence length="491" mass="52723">MYPTTSLLCALFLPSAAFGRLETWEQGSSSNFRGTCDKIAKAVSDASQVFFPPSTQYLSDISHYAPSSTQESACSVEPGTAEDVSKILRILGSTRTPFAVKGGGHATNPGFSSTKGVQIALARFNETKVNYKDGTIEVGPGLTWDQVYTALNSTGVNVIGGRIPGVGVAGLTLGGGYSYKSSQYGLAIDNVASYELVLPNGTITTVTSHDKDLWFGLRGGMNNFGIVTKFVLRSHPQAQIWAGLIFYTGTQLGAIKGAYAKFQETNDTKASLIISIAYSSGQFTIVLNVFYDAPTPPPGLFDGFLAIPAVQNSLSTRSFSDYVVSLDSFAASGTQRTFYSGIPVIRYTPAMFDAFSDQTLFWGTRLEALDKNASVIISMEPFDSSLLSHGTPSAYPPNRSQVIFPSAINLLWTNASLDATMARALRQTTDLVRAAVLADGQDVSHAAIYVNYALFDTPLKDMYGANVPRLRKIRAEIDPKDVMGLAGGFKF</sequence>
<keyword evidence="4" id="KW-0560">Oxidoreductase</keyword>
<proteinExistence type="inferred from homology"/>
<keyword evidence="2" id="KW-0285">Flavoprotein</keyword>
<evidence type="ECO:0000313" key="8">
    <source>
        <dbReference type="Proteomes" id="UP001201163"/>
    </source>
</evidence>
<dbReference type="PANTHER" id="PTHR42973:SF13">
    <property type="entry name" value="FAD-BINDING PCMH-TYPE DOMAIN-CONTAINING PROTEIN"/>
    <property type="match status" value="1"/>
</dbReference>
<feature type="chain" id="PRO_5042286009" evidence="5">
    <location>
        <begin position="20"/>
        <end position="491"/>
    </location>
</feature>
<dbReference type="Pfam" id="PF08031">
    <property type="entry name" value="BBE"/>
    <property type="match status" value="1"/>
</dbReference>
<evidence type="ECO:0000259" key="6">
    <source>
        <dbReference type="PROSITE" id="PS51387"/>
    </source>
</evidence>
<evidence type="ECO:0000256" key="4">
    <source>
        <dbReference type="ARBA" id="ARBA00023002"/>
    </source>
</evidence>
<dbReference type="InterPro" id="IPR006094">
    <property type="entry name" value="Oxid_FAD_bind_N"/>
</dbReference>